<name>A0ABY1MJL0_RHORH</name>
<keyword evidence="4" id="KW-1185">Reference proteome</keyword>
<reference evidence="3 4" key="1">
    <citation type="submission" date="2017-04" db="EMBL/GenBank/DDBJ databases">
        <authorList>
            <person name="Varghese N."/>
            <person name="Submissions S."/>
        </authorList>
    </citation>
    <scope>NUCLEOTIDE SEQUENCE [LARGE SCALE GENOMIC DNA]</scope>
    <source>
        <strain evidence="3 4">J3</strain>
    </source>
</reference>
<evidence type="ECO:0000259" key="2">
    <source>
        <dbReference type="Pfam" id="PF18860"/>
    </source>
</evidence>
<evidence type="ECO:0000313" key="4">
    <source>
        <dbReference type="Proteomes" id="UP000193566"/>
    </source>
</evidence>
<dbReference type="Pfam" id="PF14355">
    <property type="entry name" value="Abi_C"/>
    <property type="match status" value="1"/>
</dbReference>
<evidence type="ECO:0000313" key="3">
    <source>
        <dbReference type="EMBL" id="SMG59778.1"/>
    </source>
</evidence>
<feature type="domain" description="Abortive infection protein-like C-terminal" evidence="1">
    <location>
        <begin position="234"/>
        <end position="315"/>
    </location>
</feature>
<dbReference type="Pfam" id="PF18860">
    <property type="entry name" value="AbiJ_NTD3"/>
    <property type="match status" value="1"/>
</dbReference>
<dbReference type="InterPro" id="IPR026001">
    <property type="entry name" value="Abi-like_C"/>
</dbReference>
<sequence length="320" mass="35358">MLAVTKAVSMNAVSIRKTSAGSRRITAVTRQAVIDLVTLEPDYFWLGKLDEVAFLGALYDLKALPSTDSRFKDAAGDIWQHCVNNYDWDDSWVFSDPRFDLLNGSDEEFLRFVVRTVHPLVRRDDVAERMVADLNTALAPDKYELFPEGDISGRRIYTWRRMDGFHGDRPSALTVDRAILGDRTTLDRHLRRIEPNISADPEAAIGSCKELVESVFFQILEAHGVAHKRSDDLPTLYKAVSKALDLAGSSVDADPGASTAVNGLLRALASSVQSIGELRNRAGTGHGRATSSTAGRPHARLALNSTVAITEFLFDIWETR</sequence>
<dbReference type="EMBL" id="FXAV01000042">
    <property type="protein sequence ID" value="SMG59778.1"/>
    <property type="molecule type" value="Genomic_DNA"/>
</dbReference>
<dbReference type="InterPro" id="IPR041427">
    <property type="entry name" value="AbiJ-NTD3"/>
</dbReference>
<organism evidence="3 4">
    <name type="scientific">Rhodococcus rhodochrous J3</name>
    <dbReference type="NCBI Taxonomy" id="903528"/>
    <lineage>
        <taxon>Bacteria</taxon>
        <taxon>Bacillati</taxon>
        <taxon>Actinomycetota</taxon>
        <taxon>Actinomycetes</taxon>
        <taxon>Mycobacteriales</taxon>
        <taxon>Nocardiaceae</taxon>
        <taxon>Rhodococcus</taxon>
    </lineage>
</organism>
<accession>A0ABY1MJL0</accession>
<proteinExistence type="predicted"/>
<protein>
    <submittedName>
        <fullName evidence="3">Abortive infection C-terminus</fullName>
    </submittedName>
</protein>
<comment type="caution">
    <text evidence="3">The sequence shown here is derived from an EMBL/GenBank/DDBJ whole genome shotgun (WGS) entry which is preliminary data.</text>
</comment>
<evidence type="ECO:0000259" key="1">
    <source>
        <dbReference type="Pfam" id="PF14355"/>
    </source>
</evidence>
<gene>
    <name evidence="3" type="ORF">SAMN02745947_05497</name>
</gene>
<dbReference type="RefSeq" id="WP_085470933.1">
    <property type="nucleotide sequence ID" value="NZ_FXAV01000042.1"/>
</dbReference>
<dbReference type="Proteomes" id="UP000193566">
    <property type="component" value="Unassembled WGS sequence"/>
</dbReference>
<feature type="domain" description="AbiJ-NTD3" evidence="2">
    <location>
        <begin position="24"/>
        <end position="174"/>
    </location>
</feature>